<dbReference type="AlphaFoldDB" id="A0A4Q7YSW1"/>
<dbReference type="Proteomes" id="UP000292958">
    <property type="component" value="Unassembled WGS sequence"/>
</dbReference>
<dbReference type="OrthoDB" id="122568at2"/>
<reference evidence="1 2" key="1">
    <citation type="submission" date="2019-02" db="EMBL/GenBank/DDBJ databases">
        <title>Genomic Encyclopedia of Archaeal and Bacterial Type Strains, Phase II (KMG-II): from individual species to whole genera.</title>
        <authorList>
            <person name="Goeker M."/>
        </authorList>
    </citation>
    <scope>NUCLEOTIDE SEQUENCE [LARGE SCALE GENOMIC DNA]</scope>
    <source>
        <strain evidence="1 2">DSM 18101</strain>
    </source>
</reference>
<keyword evidence="2" id="KW-1185">Reference proteome</keyword>
<gene>
    <name evidence="1" type="ORF">BDD14_2323</name>
</gene>
<comment type="caution">
    <text evidence="1">The sequence shown here is derived from an EMBL/GenBank/DDBJ whole genome shotgun (WGS) entry which is preliminary data.</text>
</comment>
<accession>A0A4Q7YSW1</accession>
<protein>
    <submittedName>
        <fullName evidence="1">Uncharacterized protein</fullName>
    </submittedName>
</protein>
<sequence>MPSLDIQGFSYDERSGVLPELLASLADCGGWVLDRRTLSSKTMELRVEVQLRSILDLYGSIVATGLELTRSSHMALTDLCTCRSNLTNTLDLGGVVTVRMEISFLEEITLHSLLESGMTPS</sequence>
<evidence type="ECO:0000313" key="2">
    <source>
        <dbReference type="Proteomes" id="UP000292958"/>
    </source>
</evidence>
<dbReference type="RefSeq" id="WP_130418850.1">
    <property type="nucleotide sequence ID" value="NZ_SHKW01000001.1"/>
</dbReference>
<name>A0A4Q7YSW1_9BACT</name>
<dbReference type="EMBL" id="SHKW01000001">
    <property type="protein sequence ID" value="RZU40837.1"/>
    <property type="molecule type" value="Genomic_DNA"/>
</dbReference>
<proteinExistence type="predicted"/>
<evidence type="ECO:0000313" key="1">
    <source>
        <dbReference type="EMBL" id="RZU40837.1"/>
    </source>
</evidence>
<organism evidence="1 2">
    <name type="scientific">Edaphobacter modestus</name>
    <dbReference type="NCBI Taxonomy" id="388466"/>
    <lineage>
        <taxon>Bacteria</taxon>
        <taxon>Pseudomonadati</taxon>
        <taxon>Acidobacteriota</taxon>
        <taxon>Terriglobia</taxon>
        <taxon>Terriglobales</taxon>
        <taxon>Acidobacteriaceae</taxon>
        <taxon>Edaphobacter</taxon>
    </lineage>
</organism>